<evidence type="ECO:0000313" key="11">
    <source>
        <dbReference type="EMBL" id="PRR81255.1"/>
    </source>
</evidence>
<dbReference type="Pfam" id="PF01741">
    <property type="entry name" value="MscL"/>
    <property type="match status" value="1"/>
</dbReference>
<keyword evidence="12" id="KW-1185">Reference proteome</keyword>
<evidence type="ECO:0000256" key="7">
    <source>
        <dbReference type="ARBA" id="ARBA00023065"/>
    </source>
</evidence>
<dbReference type="PRINTS" id="PR01264">
    <property type="entry name" value="MECHCHANNEL"/>
</dbReference>
<comment type="subcellular location">
    <subcellularLocation>
        <location evidence="1 10">Cell membrane</location>
        <topology evidence="1 10">Multi-pass membrane protein</topology>
    </subcellularLocation>
</comment>
<evidence type="ECO:0000256" key="9">
    <source>
        <dbReference type="ARBA" id="ARBA00023303"/>
    </source>
</evidence>
<reference evidence="11 12" key="1">
    <citation type="submission" date="2018-03" db="EMBL/GenBank/DDBJ databases">
        <title>Genome sequence of Clostridium vincentii DSM 10228.</title>
        <authorList>
            <person name="Poehlein A."/>
            <person name="Daniel R."/>
        </authorList>
    </citation>
    <scope>NUCLEOTIDE SEQUENCE [LARGE SCALE GENOMIC DNA]</scope>
    <source>
        <strain evidence="11 12">DSM 10228</strain>
    </source>
</reference>
<dbReference type="Proteomes" id="UP000239471">
    <property type="component" value="Unassembled WGS sequence"/>
</dbReference>
<keyword evidence="4 10" id="KW-1003">Cell membrane</keyword>
<dbReference type="AlphaFoldDB" id="A0A2T0BBN4"/>
<keyword evidence="3 10" id="KW-0813">Transport</keyword>
<dbReference type="SUPFAM" id="SSF81330">
    <property type="entry name" value="Gated mechanosensitive channel"/>
    <property type="match status" value="1"/>
</dbReference>
<sequence>MLKDFKKFALKGNMIDLAIAVIIGGAFTKLITSLVNDIIMPCLSIFVGKLDFSNLFITVDGSKYDTIAQAQEAGIATINYGTFISGVINFSIMAFVVFIVVRQLTKLHKKPEIIPTEKTCPFCKTKINIDATKCPNCTSSQG</sequence>
<feature type="transmembrane region" description="Helical" evidence="10">
    <location>
        <begin position="12"/>
        <end position="31"/>
    </location>
</feature>
<dbReference type="GO" id="GO:0008381">
    <property type="term" value="F:mechanosensitive monoatomic ion channel activity"/>
    <property type="evidence" value="ECO:0007669"/>
    <property type="project" value="UniProtKB-UniRule"/>
</dbReference>
<dbReference type="EMBL" id="PVXQ01000033">
    <property type="protein sequence ID" value="PRR81255.1"/>
    <property type="molecule type" value="Genomic_DNA"/>
</dbReference>
<dbReference type="RefSeq" id="WP_106060586.1">
    <property type="nucleotide sequence ID" value="NZ_PVXQ01000033.1"/>
</dbReference>
<dbReference type="InterPro" id="IPR001185">
    <property type="entry name" value="MS_channel"/>
</dbReference>
<dbReference type="HAMAP" id="MF_00115">
    <property type="entry name" value="MscL"/>
    <property type="match status" value="1"/>
</dbReference>
<organism evidence="11 12">
    <name type="scientific">Clostridium vincentii</name>
    <dbReference type="NCBI Taxonomy" id="52704"/>
    <lineage>
        <taxon>Bacteria</taxon>
        <taxon>Bacillati</taxon>
        <taxon>Bacillota</taxon>
        <taxon>Clostridia</taxon>
        <taxon>Eubacteriales</taxon>
        <taxon>Clostridiaceae</taxon>
        <taxon>Clostridium</taxon>
    </lineage>
</organism>
<name>A0A2T0BBN4_9CLOT</name>
<comment type="subunit">
    <text evidence="10">Homopentamer.</text>
</comment>
<gene>
    <name evidence="10 11" type="primary">mscL</name>
    <name evidence="11" type="ORF">CLVI_26670</name>
</gene>
<evidence type="ECO:0000256" key="8">
    <source>
        <dbReference type="ARBA" id="ARBA00023136"/>
    </source>
</evidence>
<keyword evidence="9 10" id="KW-0407">Ion channel</keyword>
<dbReference type="Gene3D" id="1.10.1200.120">
    <property type="entry name" value="Large-conductance mechanosensitive channel, MscL, domain 1"/>
    <property type="match status" value="1"/>
</dbReference>
<keyword evidence="5 10" id="KW-0812">Transmembrane</keyword>
<evidence type="ECO:0000313" key="12">
    <source>
        <dbReference type="Proteomes" id="UP000239471"/>
    </source>
</evidence>
<keyword evidence="8 10" id="KW-0472">Membrane</keyword>
<evidence type="ECO:0000256" key="2">
    <source>
        <dbReference type="ARBA" id="ARBA00007254"/>
    </source>
</evidence>
<dbReference type="PANTHER" id="PTHR30266">
    <property type="entry name" value="MECHANOSENSITIVE CHANNEL MSCL"/>
    <property type="match status" value="1"/>
</dbReference>
<dbReference type="InterPro" id="IPR037673">
    <property type="entry name" value="MSC/AndL"/>
</dbReference>
<comment type="function">
    <text evidence="10">Channel that opens in response to stretch forces in the membrane lipid bilayer. May participate in the regulation of osmotic pressure changes within the cell.</text>
</comment>
<proteinExistence type="inferred from homology"/>
<dbReference type="PROSITE" id="PS01327">
    <property type="entry name" value="MSCL"/>
    <property type="match status" value="1"/>
</dbReference>
<comment type="similarity">
    <text evidence="2 10">Belongs to the MscL family.</text>
</comment>
<dbReference type="GO" id="GO:0005886">
    <property type="term" value="C:plasma membrane"/>
    <property type="evidence" value="ECO:0007669"/>
    <property type="project" value="UniProtKB-SubCell"/>
</dbReference>
<keyword evidence="7 10" id="KW-0406">Ion transport</keyword>
<comment type="caution">
    <text evidence="11">The sequence shown here is derived from an EMBL/GenBank/DDBJ whole genome shotgun (WGS) entry which is preliminary data.</text>
</comment>
<evidence type="ECO:0000256" key="6">
    <source>
        <dbReference type="ARBA" id="ARBA00022989"/>
    </source>
</evidence>
<protein>
    <recommendedName>
        <fullName evidence="10">Large-conductance mechanosensitive channel</fullName>
    </recommendedName>
</protein>
<keyword evidence="6 10" id="KW-1133">Transmembrane helix</keyword>
<evidence type="ECO:0000256" key="1">
    <source>
        <dbReference type="ARBA" id="ARBA00004651"/>
    </source>
</evidence>
<evidence type="ECO:0000256" key="5">
    <source>
        <dbReference type="ARBA" id="ARBA00022692"/>
    </source>
</evidence>
<dbReference type="InterPro" id="IPR019823">
    <property type="entry name" value="Mechanosensitive_channel_CS"/>
</dbReference>
<dbReference type="NCBIfam" id="TIGR00220">
    <property type="entry name" value="mscL"/>
    <property type="match status" value="1"/>
</dbReference>
<dbReference type="InterPro" id="IPR036019">
    <property type="entry name" value="MscL_channel"/>
</dbReference>
<evidence type="ECO:0000256" key="4">
    <source>
        <dbReference type="ARBA" id="ARBA00022475"/>
    </source>
</evidence>
<dbReference type="OrthoDB" id="9810350at2"/>
<evidence type="ECO:0000256" key="10">
    <source>
        <dbReference type="HAMAP-Rule" id="MF_00115"/>
    </source>
</evidence>
<accession>A0A2T0BBN4</accession>
<dbReference type="PANTHER" id="PTHR30266:SF2">
    <property type="entry name" value="LARGE-CONDUCTANCE MECHANOSENSITIVE CHANNEL"/>
    <property type="match status" value="1"/>
</dbReference>
<feature type="transmembrane region" description="Helical" evidence="10">
    <location>
        <begin position="80"/>
        <end position="101"/>
    </location>
</feature>
<evidence type="ECO:0000256" key="3">
    <source>
        <dbReference type="ARBA" id="ARBA00022448"/>
    </source>
</evidence>